<evidence type="ECO:0000313" key="4">
    <source>
        <dbReference type="EMBL" id="CAH0513820.1"/>
    </source>
</evidence>
<dbReference type="PROSITE" id="PS50082">
    <property type="entry name" value="WD_REPEATS_2"/>
    <property type="match status" value="4"/>
</dbReference>
<accession>A0ABN8CLN8</accession>
<dbReference type="PROSITE" id="PS50294">
    <property type="entry name" value="WD_REPEATS_REGION"/>
    <property type="match status" value="3"/>
</dbReference>
<dbReference type="PRINTS" id="PR00320">
    <property type="entry name" value="GPROTEINBRPT"/>
</dbReference>
<evidence type="ECO:0000256" key="1">
    <source>
        <dbReference type="ARBA" id="ARBA00022574"/>
    </source>
</evidence>
<reference evidence="4 5" key="1">
    <citation type="submission" date="2021-11" db="EMBL/GenBank/DDBJ databases">
        <authorList>
            <person name="Islam A."/>
            <person name="Islam S."/>
            <person name="Flora M.S."/>
            <person name="Rahman M."/>
            <person name="Ziaur R.M."/>
            <person name="Epstein J.H."/>
            <person name="Hassan M."/>
            <person name="Klassen M."/>
            <person name="Woodard K."/>
            <person name="Webb A."/>
            <person name="Webby R.J."/>
            <person name="El Zowalaty M.E."/>
        </authorList>
    </citation>
    <scope>NUCLEOTIDE SEQUENCE [LARGE SCALE GENOMIC DNA]</scope>
    <source>
        <strain evidence="4">Pbs1</strain>
    </source>
</reference>
<proteinExistence type="predicted"/>
<evidence type="ECO:0000256" key="3">
    <source>
        <dbReference type="PROSITE-ProRule" id="PRU00221"/>
    </source>
</evidence>
<keyword evidence="5" id="KW-1185">Reference proteome</keyword>
<protein>
    <submittedName>
        <fullName evidence="4">Uncharacterized protein</fullName>
    </submittedName>
</protein>
<dbReference type="InterPro" id="IPR036322">
    <property type="entry name" value="WD40_repeat_dom_sf"/>
</dbReference>
<name>A0ABN8CLN8_9STRA</name>
<comment type="caution">
    <text evidence="4">The sequence shown here is derived from an EMBL/GenBank/DDBJ whole genome shotgun (WGS) entry which is preliminary data.</text>
</comment>
<dbReference type="EMBL" id="CAKLCB010000042">
    <property type="protein sequence ID" value="CAH0513820.1"/>
    <property type="molecule type" value="Genomic_DNA"/>
</dbReference>
<dbReference type="CDD" id="cd00200">
    <property type="entry name" value="WD40"/>
    <property type="match status" value="1"/>
</dbReference>
<feature type="repeat" description="WD" evidence="3">
    <location>
        <begin position="69"/>
        <end position="111"/>
    </location>
</feature>
<keyword evidence="1 3" id="KW-0853">WD repeat</keyword>
<dbReference type="Proteomes" id="UP001158986">
    <property type="component" value="Unassembled WGS sequence"/>
</dbReference>
<dbReference type="InterPro" id="IPR001680">
    <property type="entry name" value="WD40_rpt"/>
</dbReference>
<dbReference type="InterPro" id="IPR019775">
    <property type="entry name" value="WD40_repeat_CS"/>
</dbReference>
<dbReference type="PROSITE" id="PS00678">
    <property type="entry name" value="WD_REPEATS_1"/>
    <property type="match status" value="1"/>
</dbReference>
<feature type="repeat" description="WD" evidence="3">
    <location>
        <begin position="28"/>
        <end position="68"/>
    </location>
</feature>
<dbReference type="Gene3D" id="2.130.10.10">
    <property type="entry name" value="YVTN repeat-like/Quinoprotein amine dehydrogenase"/>
    <property type="match status" value="1"/>
</dbReference>
<evidence type="ECO:0000256" key="2">
    <source>
        <dbReference type="ARBA" id="ARBA00022737"/>
    </source>
</evidence>
<dbReference type="InterPro" id="IPR015943">
    <property type="entry name" value="WD40/YVTN_repeat-like_dom_sf"/>
</dbReference>
<dbReference type="InterPro" id="IPR016346">
    <property type="entry name" value="G-protein_beta_1-5"/>
</dbReference>
<dbReference type="SUPFAM" id="SSF50978">
    <property type="entry name" value="WD40 repeat-like"/>
    <property type="match status" value="1"/>
</dbReference>
<keyword evidence="2" id="KW-0677">Repeat</keyword>
<dbReference type="PANTHER" id="PTHR19850">
    <property type="entry name" value="GUANINE NUCLEOTIDE-BINDING PROTEIN BETA G PROTEIN BETA"/>
    <property type="match status" value="1"/>
</dbReference>
<gene>
    <name evidence="4" type="ORF">PBS001_LOCUS607</name>
</gene>
<feature type="repeat" description="WD" evidence="3">
    <location>
        <begin position="112"/>
        <end position="153"/>
    </location>
</feature>
<evidence type="ECO:0000313" key="5">
    <source>
        <dbReference type="Proteomes" id="UP001158986"/>
    </source>
</evidence>
<dbReference type="Pfam" id="PF25391">
    <property type="entry name" value="WD40_Gbeta"/>
    <property type="match status" value="1"/>
</dbReference>
<dbReference type="Pfam" id="PF00400">
    <property type="entry name" value="WD40"/>
    <property type="match status" value="1"/>
</dbReference>
<dbReference type="InterPro" id="IPR020472">
    <property type="entry name" value="WD40_PAC1"/>
</dbReference>
<sequence>MVACGGLDNLCSIFHLSQTPVIRATKELAAHDGYLSCCRFIDETNIVTSSGDSNCILWDIESGDVKTTFREHSGDVMSVSINPNDPNMFISGSCDSTAKVWDIRMGKTTHTFQGHESDINSVDFFPSGNAVGTGSDDSSCRLFDLRAYGELNNLATTKFYVASHPTTGAHIYQLAGHENRVSCIGVNAAGQALCTGSWDTLLKIWA</sequence>
<dbReference type="SMART" id="SM00320">
    <property type="entry name" value="WD40"/>
    <property type="match status" value="4"/>
</dbReference>
<organism evidence="4 5">
    <name type="scientific">Peronospora belbahrii</name>
    <dbReference type="NCBI Taxonomy" id="622444"/>
    <lineage>
        <taxon>Eukaryota</taxon>
        <taxon>Sar</taxon>
        <taxon>Stramenopiles</taxon>
        <taxon>Oomycota</taxon>
        <taxon>Peronosporomycetes</taxon>
        <taxon>Peronosporales</taxon>
        <taxon>Peronosporaceae</taxon>
        <taxon>Peronospora</taxon>
    </lineage>
</organism>
<feature type="repeat" description="WD" evidence="3">
    <location>
        <begin position="174"/>
        <end position="206"/>
    </location>
</feature>